<dbReference type="AlphaFoldDB" id="A0A4Y8S9N4"/>
<proteinExistence type="predicted"/>
<gene>
    <name evidence="1" type="ORF">E2R66_19020</name>
</gene>
<organism evidence="1 2">
    <name type="scientific">Mucilaginibacter psychrotolerans</name>
    <dbReference type="NCBI Taxonomy" id="1524096"/>
    <lineage>
        <taxon>Bacteria</taxon>
        <taxon>Pseudomonadati</taxon>
        <taxon>Bacteroidota</taxon>
        <taxon>Sphingobacteriia</taxon>
        <taxon>Sphingobacteriales</taxon>
        <taxon>Sphingobacteriaceae</taxon>
        <taxon>Mucilaginibacter</taxon>
    </lineage>
</organism>
<name>A0A4Y8S9N4_9SPHI</name>
<protein>
    <submittedName>
        <fullName evidence="1">Uncharacterized protein</fullName>
    </submittedName>
</protein>
<evidence type="ECO:0000313" key="1">
    <source>
        <dbReference type="EMBL" id="TFF35350.1"/>
    </source>
</evidence>
<dbReference type="Proteomes" id="UP000297540">
    <property type="component" value="Unassembled WGS sequence"/>
</dbReference>
<keyword evidence="2" id="KW-1185">Reference proteome</keyword>
<dbReference type="EMBL" id="SOZE01000022">
    <property type="protein sequence ID" value="TFF35350.1"/>
    <property type="molecule type" value="Genomic_DNA"/>
</dbReference>
<evidence type="ECO:0000313" key="2">
    <source>
        <dbReference type="Proteomes" id="UP000297540"/>
    </source>
</evidence>
<comment type="caution">
    <text evidence="1">The sequence shown here is derived from an EMBL/GenBank/DDBJ whole genome shotgun (WGS) entry which is preliminary data.</text>
</comment>
<dbReference type="RefSeq" id="WP_134737949.1">
    <property type="nucleotide sequence ID" value="NZ_SOZE01000022.1"/>
</dbReference>
<reference evidence="1 2" key="1">
    <citation type="journal article" date="2017" name="Int. J. Syst. Evol. Microbiol.">
        <title>Mucilaginibacterpsychrotolerans sp. nov., isolated from peatlands.</title>
        <authorList>
            <person name="Deng Y."/>
            <person name="Shen L."/>
            <person name="Xu B."/>
            <person name="Liu Y."/>
            <person name="Gu Z."/>
            <person name="Liu H."/>
            <person name="Zhou Y."/>
        </authorList>
    </citation>
    <scope>NUCLEOTIDE SEQUENCE [LARGE SCALE GENOMIC DNA]</scope>
    <source>
        <strain evidence="1 2">NH7-4</strain>
    </source>
</reference>
<sequence length="79" mass="8465">MIAPMVVWIIATGFILFAMGTELSSLNPIVAAQRKADSGIGGTDGMRVVLYVWKLKRILSQKAIQNFPANQSTAAIESG</sequence>
<accession>A0A4Y8S9N4</accession>